<comment type="similarity">
    <text evidence="2">Belongs to the SusD family.</text>
</comment>
<organism evidence="8 9">
    <name type="scientific">Pedobacter jeongneungensis</name>
    <dbReference type="NCBI Taxonomy" id="947309"/>
    <lineage>
        <taxon>Bacteria</taxon>
        <taxon>Pseudomonadati</taxon>
        <taxon>Bacteroidota</taxon>
        <taxon>Sphingobacteriia</taxon>
        <taxon>Sphingobacteriales</taxon>
        <taxon>Sphingobacteriaceae</taxon>
        <taxon>Pedobacter</taxon>
    </lineage>
</organism>
<feature type="domain" description="SusD-like N-terminal" evidence="7">
    <location>
        <begin position="108"/>
        <end position="247"/>
    </location>
</feature>
<dbReference type="InterPro" id="IPR012944">
    <property type="entry name" value="SusD_RagB_dom"/>
</dbReference>
<evidence type="ECO:0000256" key="2">
    <source>
        <dbReference type="ARBA" id="ARBA00006275"/>
    </source>
</evidence>
<dbReference type="Pfam" id="PF07980">
    <property type="entry name" value="SusD_RagB"/>
    <property type="match status" value="1"/>
</dbReference>
<reference evidence="9" key="1">
    <citation type="journal article" date="2019" name="Int. J. Syst. Evol. Microbiol.">
        <title>The Global Catalogue of Microorganisms (GCM) 10K type strain sequencing project: providing services to taxonomists for standard genome sequencing and annotation.</title>
        <authorList>
            <consortium name="The Broad Institute Genomics Platform"/>
            <consortium name="The Broad Institute Genome Sequencing Center for Infectious Disease"/>
            <person name="Wu L."/>
            <person name="Ma J."/>
        </authorList>
    </citation>
    <scope>NUCLEOTIDE SEQUENCE [LARGE SCALE GENOMIC DNA]</scope>
    <source>
        <strain evidence="9">JCM 17626</strain>
    </source>
</reference>
<keyword evidence="5" id="KW-0998">Cell outer membrane</keyword>
<proteinExistence type="inferred from homology"/>
<protein>
    <submittedName>
        <fullName evidence="8">RagB/SusD family nutrient uptake outer membrane protein</fullName>
    </submittedName>
</protein>
<dbReference type="Gene3D" id="1.25.40.390">
    <property type="match status" value="1"/>
</dbReference>
<evidence type="ECO:0000256" key="5">
    <source>
        <dbReference type="ARBA" id="ARBA00023237"/>
    </source>
</evidence>
<evidence type="ECO:0000256" key="4">
    <source>
        <dbReference type="ARBA" id="ARBA00023136"/>
    </source>
</evidence>
<dbReference type="InterPro" id="IPR033985">
    <property type="entry name" value="SusD-like_N"/>
</dbReference>
<dbReference type="EMBL" id="BAABBY010000006">
    <property type="protein sequence ID" value="GAA4205284.1"/>
    <property type="molecule type" value="Genomic_DNA"/>
</dbReference>
<dbReference type="Pfam" id="PF14322">
    <property type="entry name" value="SusD-like_3"/>
    <property type="match status" value="1"/>
</dbReference>
<evidence type="ECO:0000256" key="1">
    <source>
        <dbReference type="ARBA" id="ARBA00004442"/>
    </source>
</evidence>
<evidence type="ECO:0000259" key="6">
    <source>
        <dbReference type="Pfam" id="PF07980"/>
    </source>
</evidence>
<feature type="domain" description="RagB/SusD" evidence="6">
    <location>
        <begin position="317"/>
        <end position="590"/>
    </location>
</feature>
<keyword evidence="3" id="KW-0732">Signal</keyword>
<dbReference type="SUPFAM" id="SSF48452">
    <property type="entry name" value="TPR-like"/>
    <property type="match status" value="1"/>
</dbReference>
<sequence>MIASSPLKKYKQMKNYKIFTVILLLTLFSVSCKKDYLERTPGVAISEDDIFADPALAARFADNAYNYVITKYVRFNDHRGCTAQASDEAVSGNSEGSVTSLNRGLYHDHSNGPSLNDIYGVWKLMYAGIAVENKMLARIGEVPPSPNASVPIFDAKRVEGEMRFLRALSYFELTKRFGGVPIIDKVYAVTDDLNSIPRSSFAQVTDFILKDIEVALTKLGTDADYGASNYGRPTLGAALALKARVLLYAASPLNNPNNDKTKWQAAATAAAEVMKGVDGLAKQAYSLQDNYGELLNLPNSPEYIMMRIKGPTPLAGEMMQDFSMSPGSGGAQGQMNPTQNHVDMYEMANGKAITDPTSGYDPKNPYLNREPRFYNNIIYNDLAWQGRKIEMWTSTDAGGKVSYGKDYSTTITYTATRYYCKKYWPEVYRTVGGSTTLLNYLYFRYGEVLLNYAEAQNEATGPDASVYAQLVALRKRAKITPGTGTYGYGLKDNMTQDEMRIAIRHERAIELAFEDHRWYDIMRWKIGAQTIAVPMKGMDVVKNTNGSFTYTPIVLGPTFQKSWTEAQNLYPIPRAEIYKSKGALIQNPGWE</sequence>
<dbReference type="InterPro" id="IPR011990">
    <property type="entry name" value="TPR-like_helical_dom_sf"/>
</dbReference>
<comment type="caution">
    <text evidence="8">The sequence shown here is derived from an EMBL/GenBank/DDBJ whole genome shotgun (WGS) entry which is preliminary data.</text>
</comment>
<gene>
    <name evidence="8" type="ORF">GCM10022289_24460</name>
</gene>
<dbReference type="Proteomes" id="UP001501772">
    <property type="component" value="Unassembled WGS sequence"/>
</dbReference>
<keyword evidence="9" id="KW-1185">Reference proteome</keyword>
<name>A0ABP8BEX1_9SPHI</name>
<evidence type="ECO:0000256" key="3">
    <source>
        <dbReference type="ARBA" id="ARBA00022729"/>
    </source>
</evidence>
<comment type="subcellular location">
    <subcellularLocation>
        <location evidence="1">Cell outer membrane</location>
    </subcellularLocation>
</comment>
<keyword evidence="4" id="KW-0472">Membrane</keyword>
<evidence type="ECO:0000259" key="7">
    <source>
        <dbReference type="Pfam" id="PF14322"/>
    </source>
</evidence>
<evidence type="ECO:0000313" key="8">
    <source>
        <dbReference type="EMBL" id="GAA4205284.1"/>
    </source>
</evidence>
<accession>A0ABP8BEX1</accession>
<evidence type="ECO:0000313" key="9">
    <source>
        <dbReference type="Proteomes" id="UP001501772"/>
    </source>
</evidence>